<dbReference type="EMBL" id="CAJHJT010000001">
    <property type="protein sequence ID" value="CAD6994575.1"/>
    <property type="molecule type" value="Genomic_DNA"/>
</dbReference>
<comment type="caution">
    <text evidence="1">The sequence shown here is derived from an EMBL/GenBank/DDBJ whole genome shotgun (WGS) entry which is preliminary data.</text>
</comment>
<feature type="non-terminal residue" evidence="1">
    <location>
        <position position="1"/>
    </location>
</feature>
<feature type="non-terminal residue" evidence="1">
    <location>
        <position position="54"/>
    </location>
</feature>
<gene>
    <name evidence="1" type="ORF">CCAP1982_LOCUS3313</name>
</gene>
<name>A0A811UAZ8_CERCA</name>
<sequence length="54" mass="6174">MLKILTPTQMRDRLPQCLTAKFNLCAHSKKQLIDSHTVTQELLELLPKISSLKV</sequence>
<protein>
    <submittedName>
        <fullName evidence="1">(Mediterranean fruit fly) hypothetical protein</fullName>
    </submittedName>
</protein>
<organism evidence="1 2">
    <name type="scientific">Ceratitis capitata</name>
    <name type="common">Mediterranean fruit fly</name>
    <name type="synonym">Tephritis capitata</name>
    <dbReference type="NCBI Taxonomy" id="7213"/>
    <lineage>
        <taxon>Eukaryota</taxon>
        <taxon>Metazoa</taxon>
        <taxon>Ecdysozoa</taxon>
        <taxon>Arthropoda</taxon>
        <taxon>Hexapoda</taxon>
        <taxon>Insecta</taxon>
        <taxon>Pterygota</taxon>
        <taxon>Neoptera</taxon>
        <taxon>Endopterygota</taxon>
        <taxon>Diptera</taxon>
        <taxon>Brachycera</taxon>
        <taxon>Muscomorpha</taxon>
        <taxon>Tephritoidea</taxon>
        <taxon>Tephritidae</taxon>
        <taxon>Ceratitis</taxon>
        <taxon>Ceratitis</taxon>
    </lineage>
</organism>
<dbReference type="AlphaFoldDB" id="A0A811UAZ8"/>
<proteinExistence type="predicted"/>
<dbReference type="Proteomes" id="UP000606786">
    <property type="component" value="Unassembled WGS sequence"/>
</dbReference>
<accession>A0A811UAZ8</accession>
<keyword evidence="2" id="KW-1185">Reference proteome</keyword>
<evidence type="ECO:0000313" key="1">
    <source>
        <dbReference type="EMBL" id="CAD6994575.1"/>
    </source>
</evidence>
<evidence type="ECO:0000313" key="2">
    <source>
        <dbReference type="Proteomes" id="UP000606786"/>
    </source>
</evidence>
<reference evidence="1" key="1">
    <citation type="submission" date="2020-11" db="EMBL/GenBank/DDBJ databases">
        <authorList>
            <person name="Whitehead M."/>
        </authorList>
    </citation>
    <scope>NUCLEOTIDE SEQUENCE</scope>
    <source>
        <strain evidence="1">EGII</strain>
    </source>
</reference>